<feature type="signal peptide" evidence="2">
    <location>
        <begin position="1"/>
        <end position="22"/>
    </location>
</feature>
<gene>
    <name evidence="3" type="ORF">EXE63_02380</name>
</gene>
<reference evidence="3 4" key="1">
    <citation type="submission" date="2019-04" db="EMBL/GenBank/DDBJ databases">
        <title>Draft, Whole-Genome Sequence of the Anthracene-degrading Mycobacterium frederiksbergense LB501T, Isolated from a Polycyclic Aromatic Hydrocarbon (PAH)-Contaminated Soil.</title>
        <authorList>
            <person name="Augelletti F."/>
        </authorList>
    </citation>
    <scope>NUCLEOTIDE SEQUENCE [LARGE SCALE GENOMIC DNA]</scope>
    <source>
        <strain evidence="3 4">LB 501T</strain>
        <plasmid evidence="3 4">unnamed2</plasmid>
    </source>
</reference>
<dbReference type="Proteomes" id="UP000501849">
    <property type="component" value="Plasmid unnamed2"/>
</dbReference>
<proteinExistence type="predicted"/>
<keyword evidence="2" id="KW-0732">Signal</keyword>
<sequence length="480" mass="51264">MMMARRMLAVLATGVAVLTACSAPLQGEPRSALWNPDSVGGLPLTDGPSGIRPDAPTPEGKVAYTDDGPIDRMALLAVNDVAEFWQQNYSPTLEGTFAPVENYASYDSNDPNSPELCGQRGYNEPNAFFCYPLDLMAWDRGVLLPIGSKYFGDVTVAEVIGHEYGHAVQRMADLTDRSTPTLVSEQQADCFAGTYIRWVAEGKSKRFELNTGDGLTKVLAGVLSSKDPVWDEEHQDMVTEGHGTALDRITAFQMGFIEGESSCARIDLDEIEKRRGDLPIIMATDSSGNEQTGEIAITEKTLTTLVDQLNKQFSPKTPPTLSITPPAQPCPDAKPTLGASYCPATNTITADLAALQTLGAVGDIKQGVLVQGNNTALSVVISRYVLALQHERNVSLDNAAASLRTACLTGLAQRNMVDAPPPSLTLTAGDMDEAVAGLLNNGLAASDVNGNTVPAGFSRVMAFRSGLLDQDRDACYGRFP</sequence>
<dbReference type="EMBL" id="CP038798">
    <property type="protein sequence ID" value="QIV79872.1"/>
    <property type="molecule type" value="Genomic_DNA"/>
</dbReference>
<evidence type="ECO:0000256" key="2">
    <source>
        <dbReference type="SAM" id="SignalP"/>
    </source>
</evidence>
<protein>
    <submittedName>
        <fullName evidence="3">Peptidase</fullName>
    </submittedName>
</protein>
<name>A0A6H0RX74_9MYCO</name>
<evidence type="ECO:0000313" key="4">
    <source>
        <dbReference type="Proteomes" id="UP000501849"/>
    </source>
</evidence>
<dbReference type="KEGG" id="mfre:EXE63_02380"/>
<keyword evidence="3" id="KW-0614">Plasmid</keyword>
<evidence type="ECO:0000256" key="1">
    <source>
        <dbReference type="SAM" id="MobiDB-lite"/>
    </source>
</evidence>
<geneLocation type="plasmid" evidence="3 4">
    <name>unnamed2</name>
</geneLocation>
<feature type="chain" id="PRO_5038939780" evidence="2">
    <location>
        <begin position="23"/>
        <end position="480"/>
    </location>
</feature>
<dbReference type="PROSITE" id="PS51257">
    <property type="entry name" value="PROKAR_LIPOPROTEIN"/>
    <property type="match status" value="1"/>
</dbReference>
<dbReference type="SUPFAM" id="SSF55486">
    <property type="entry name" value="Metalloproteases ('zincins'), catalytic domain"/>
    <property type="match status" value="1"/>
</dbReference>
<evidence type="ECO:0000313" key="3">
    <source>
        <dbReference type="EMBL" id="QIV79872.1"/>
    </source>
</evidence>
<keyword evidence="4" id="KW-1185">Reference proteome</keyword>
<organism evidence="3 4">
    <name type="scientific">Mycolicibacterium frederiksbergense</name>
    <dbReference type="NCBI Taxonomy" id="117567"/>
    <lineage>
        <taxon>Bacteria</taxon>
        <taxon>Bacillati</taxon>
        <taxon>Actinomycetota</taxon>
        <taxon>Actinomycetes</taxon>
        <taxon>Mycobacteriales</taxon>
        <taxon>Mycobacteriaceae</taxon>
        <taxon>Mycolicibacterium</taxon>
    </lineage>
</organism>
<feature type="region of interest" description="Disordered" evidence="1">
    <location>
        <begin position="34"/>
        <end position="59"/>
    </location>
</feature>
<dbReference type="AlphaFoldDB" id="A0A6H0RX74"/>
<accession>A0A6H0RX74</accession>